<comment type="caution">
    <text evidence="2">The sequence shown here is derived from an EMBL/GenBank/DDBJ whole genome shotgun (WGS) entry which is preliminary data.</text>
</comment>
<feature type="compositionally biased region" description="Basic and acidic residues" evidence="1">
    <location>
        <begin position="15"/>
        <end position="27"/>
    </location>
</feature>
<feature type="region of interest" description="Disordered" evidence="1">
    <location>
        <begin position="55"/>
        <end position="88"/>
    </location>
</feature>
<proteinExistence type="predicted"/>
<accession>A0ABP5CHN0</accession>
<dbReference type="Proteomes" id="UP001499854">
    <property type="component" value="Unassembled WGS sequence"/>
</dbReference>
<evidence type="ECO:0000313" key="2">
    <source>
        <dbReference type="EMBL" id="GAA1963990.1"/>
    </source>
</evidence>
<organism evidence="2 3">
    <name type="scientific">Catenulispora subtropica</name>
    <dbReference type="NCBI Taxonomy" id="450798"/>
    <lineage>
        <taxon>Bacteria</taxon>
        <taxon>Bacillati</taxon>
        <taxon>Actinomycetota</taxon>
        <taxon>Actinomycetes</taxon>
        <taxon>Catenulisporales</taxon>
        <taxon>Catenulisporaceae</taxon>
        <taxon>Catenulispora</taxon>
    </lineage>
</organism>
<evidence type="ECO:0008006" key="4">
    <source>
        <dbReference type="Google" id="ProtNLM"/>
    </source>
</evidence>
<gene>
    <name evidence="2" type="ORF">GCM10009838_21500</name>
</gene>
<protein>
    <recommendedName>
        <fullName evidence="4">Lipoprotein</fullName>
    </recommendedName>
</protein>
<evidence type="ECO:0000313" key="3">
    <source>
        <dbReference type="Proteomes" id="UP001499854"/>
    </source>
</evidence>
<evidence type="ECO:0000256" key="1">
    <source>
        <dbReference type="SAM" id="MobiDB-lite"/>
    </source>
</evidence>
<feature type="region of interest" description="Disordered" evidence="1">
    <location>
        <begin position="1"/>
        <end position="27"/>
    </location>
</feature>
<reference evidence="3" key="1">
    <citation type="journal article" date="2019" name="Int. J. Syst. Evol. Microbiol.">
        <title>The Global Catalogue of Microorganisms (GCM) 10K type strain sequencing project: providing services to taxonomists for standard genome sequencing and annotation.</title>
        <authorList>
            <consortium name="The Broad Institute Genomics Platform"/>
            <consortium name="The Broad Institute Genome Sequencing Center for Infectious Disease"/>
            <person name="Wu L."/>
            <person name="Ma J."/>
        </authorList>
    </citation>
    <scope>NUCLEOTIDE SEQUENCE [LARGE SCALE GENOMIC DNA]</scope>
    <source>
        <strain evidence="3">JCM 16013</strain>
    </source>
</reference>
<keyword evidence="3" id="KW-1185">Reference proteome</keyword>
<sequence>MVARSRAGGGGTDQDGPRGRAPERGRDKLAQFLLAGALGVFVAVGISACNTNPHAADVPPPSTVEQQAGPGQTPDNASSEHHTKQKPGIQLPNTIQVLYATTPAFQDLTHHIVLWNASQAYKAQYAAAYQPVTAATADLKRYWTGAGYAQAHGWAQNWIDTKHQPVGQAVLSNVSVESLTAEQATVGFCEDLAGVVRGDVLTHTPGKALQEHGTLGNRIVFTMVPTGSKGQWQVNAEAVTKASPLCPTPTEKRHRH</sequence>
<feature type="compositionally biased region" description="Polar residues" evidence="1">
    <location>
        <begin position="63"/>
        <end position="77"/>
    </location>
</feature>
<name>A0ABP5CHN0_9ACTN</name>
<dbReference type="EMBL" id="BAAAQM010000009">
    <property type="protein sequence ID" value="GAA1963990.1"/>
    <property type="molecule type" value="Genomic_DNA"/>
</dbReference>